<protein>
    <recommendedName>
        <fullName evidence="3">Transmembrane protein</fullName>
    </recommendedName>
</protein>
<proteinExistence type="predicted"/>
<name>A0A481Z878_9VIRU</name>
<gene>
    <name evidence="2" type="ORF">LCPAC304_01540</name>
</gene>
<feature type="transmembrane region" description="Helical" evidence="1">
    <location>
        <begin position="397"/>
        <end position="418"/>
    </location>
</feature>
<evidence type="ECO:0000256" key="1">
    <source>
        <dbReference type="SAM" id="Phobius"/>
    </source>
</evidence>
<accession>A0A481Z878</accession>
<dbReference type="EMBL" id="MK500565">
    <property type="protein sequence ID" value="QBK91816.1"/>
    <property type="molecule type" value="Genomic_DNA"/>
</dbReference>
<sequence length="428" mass="45576">MSNKNCKAGSKLPGEIIGPILDGDEVIIAGEFPVEVGIGFTTLRFLTAEFFRTANAPTEGFSAFRWKSAVSAASSTKIIDSVPRFTIHYLANDPNPDTSNPLVFFTLNNNKAVNEGGDCQGRCVGVVSKTDPPDLVFPGIAATFYPPASTIPPVKSTQRYLAPGAPSPLQLIATGGVEGERSWFPLTLPAGQPPQDSKYVLALSNVAYTMNAVIAETQYKDVGVVKDFFQEQIFPGPPTLFKTVAIPVSDKQFYYIIPTKYFTSTQGPDTKGCEDCKANTDGGLGAFCSVGCTVSTITNNFGGNGICCEEECIMMGGLDCTQVCKFGFTQADDCKEECFYNYCTLKEASCSGDCKSSCPKNKIGVITEVCILGEMGYACQTGTGGPPLDQGLTTTEIAIIAIAAAFVTGLIIYAIYVFGTEYNTHIGT</sequence>
<reference evidence="2" key="1">
    <citation type="journal article" date="2019" name="MBio">
        <title>Virus Genomes from Deep Sea Sediments Expand the Ocean Megavirome and Support Independent Origins of Viral Gigantism.</title>
        <authorList>
            <person name="Backstrom D."/>
            <person name="Yutin N."/>
            <person name="Jorgensen S.L."/>
            <person name="Dharamshi J."/>
            <person name="Homa F."/>
            <person name="Zaremba-Niedwiedzka K."/>
            <person name="Spang A."/>
            <person name="Wolf Y.I."/>
            <person name="Koonin E.V."/>
            <person name="Ettema T.J."/>
        </authorList>
    </citation>
    <scope>NUCLEOTIDE SEQUENCE</scope>
</reference>
<keyword evidence="1" id="KW-0812">Transmembrane</keyword>
<keyword evidence="1" id="KW-0472">Membrane</keyword>
<evidence type="ECO:0000313" key="2">
    <source>
        <dbReference type="EMBL" id="QBK91816.1"/>
    </source>
</evidence>
<organism evidence="2">
    <name type="scientific">Pithovirus LCPAC304</name>
    <dbReference type="NCBI Taxonomy" id="2506594"/>
    <lineage>
        <taxon>Viruses</taxon>
        <taxon>Pithoviruses</taxon>
    </lineage>
</organism>
<evidence type="ECO:0008006" key="3">
    <source>
        <dbReference type="Google" id="ProtNLM"/>
    </source>
</evidence>
<keyword evidence="1" id="KW-1133">Transmembrane helix</keyword>